<keyword evidence="2" id="KW-0812">Transmembrane</keyword>
<dbReference type="Pfam" id="PF19803">
    <property type="entry name" value="DUF6286"/>
    <property type="match status" value="1"/>
</dbReference>
<keyword evidence="2" id="KW-0472">Membrane</keyword>
<feature type="compositionally biased region" description="Acidic residues" evidence="1">
    <location>
        <begin position="1"/>
        <end position="17"/>
    </location>
</feature>
<feature type="region of interest" description="Disordered" evidence="1">
    <location>
        <begin position="1"/>
        <end position="51"/>
    </location>
</feature>
<accession>A0A4R4TBL7</accession>
<evidence type="ECO:0000256" key="2">
    <source>
        <dbReference type="SAM" id="Phobius"/>
    </source>
</evidence>
<evidence type="ECO:0000256" key="1">
    <source>
        <dbReference type="SAM" id="MobiDB-lite"/>
    </source>
</evidence>
<dbReference type="EMBL" id="SMKI01000259">
    <property type="protein sequence ID" value="TDC72203.1"/>
    <property type="molecule type" value="Genomic_DNA"/>
</dbReference>
<evidence type="ECO:0000313" key="5">
    <source>
        <dbReference type="Proteomes" id="UP000295345"/>
    </source>
</evidence>
<feature type="transmembrane region" description="Helical" evidence="2">
    <location>
        <begin position="122"/>
        <end position="145"/>
    </location>
</feature>
<gene>
    <name evidence="4" type="ORF">E1283_22425</name>
</gene>
<evidence type="ECO:0000313" key="4">
    <source>
        <dbReference type="EMBL" id="TDC72203.1"/>
    </source>
</evidence>
<keyword evidence="2" id="KW-1133">Transmembrane helix</keyword>
<dbReference type="Proteomes" id="UP000295345">
    <property type="component" value="Unassembled WGS sequence"/>
</dbReference>
<sequence>MTNDTDEDVVEAADDEAATVSGPTLEKPAPEKSAPEESAPENRLAKTASAVRYEPGDAESEAVRRFWSVRRVPAALAAVLLVVAAGVLLYDIVSVRAERPAAAWRRELADELAVRGLDDASVVLAAVAAMLLGLWLVVLAVTPGLRGLLPMRRRDDAFLRAGIERGAAAVVLRDRALEVSGVRSVRVSVGRRRVRASAQAHFRDLDVVRADLDAVLGEGIRELGLARQPALAVQVHRPARR</sequence>
<dbReference type="AlphaFoldDB" id="A0A4R4TBL7"/>
<name>A0A4R4TBL7_9ACTN</name>
<feature type="transmembrane region" description="Helical" evidence="2">
    <location>
        <begin position="74"/>
        <end position="93"/>
    </location>
</feature>
<dbReference type="InterPro" id="IPR046253">
    <property type="entry name" value="DUF6286"/>
</dbReference>
<proteinExistence type="predicted"/>
<evidence type="ECO:0000259" key="3">
    <source>
        <dbReference type="Pfam" id="PF19803"/>
    </source>
</evidence>
<comment type="caution">
    <text evidence="4">The sequence shown here is derived from an EMBL/GenBank/DDBJ whole genome shotgun (WGS) entry which is preliminary data.</text>
</comment>
<feature type="domain" description="DUF6286" evidence="3">
    <location>
        <begin position="131"/>
        <end position="235"/>
    </location>
</feature>
<dbReference type="OrthoDB" id="4350534at2"/>
<keyword evidence="5" id="KW-1185">Reference proteome</keyword>
<organism evidence="4 5">
    <name type="scientific">Streptomyces hainanensis</name>
    <dbReference type="NCBI Taxonomy" id="402648"/>
    <lineage>
        <taxon>Bacteria</taxon>
        <taxon>Bacillati</taxon>
        <taxon>Actinomycetota</taxon>
        <taxon>Actinomycetes</taxon>
        <taxon>Kitasatosporales</taxon>
        <taxon>Streptomycetaceae</taxon>
        <taxon>Streptomyces</taxon>
    </lineage>
</organism>
<reference evidence="4 5" key="1">
    <citation type="submission" date="2019-03" db="EMBL/GenBank/DDBJ databases">
        <title>Draft genome sequences of novel Actinobacteria.</title>
        <authorList>
            <person name="Sahin N."/>
            <person name="Ay H."/>
            <person name="Saygin H."/>
        </authorList>
    </citation>
    <scope>NUCLEOTIDE SEQUENCE [LARGE SCALE GENOMIC DNA]</scope>
    <source>
        <strain evidence="4 5">DSM 41900</strain>
    </source>
</reference>
<protein>
    <recommendedName>
        <fullName evidence="3">DUF6286 domain-containing protein</fullName>
    </recommendedName>
</protein>